<protein>
    <submittedName>
        <fullName evidence="4">Uncharacterized protein</fullName>
    </submittedName>
</protein>
<feature type="compositionally biased region" description="Basic and acidic residues" evidence="1">
    <location>
        <begin position="611"/>
        <end position="633"/>
    </location>
</feature>
<sequence length="1398" mass="156810">MLQALFLLLYISPGIVFAQGYGYYPGARAPATIPLDEYHGPPPSMMNSYAPKGPLPLANNFGPFAPRQHFVPQPKPFWRPPPPPRPPPPNFNYQPYSPPPPPPPRQDYDVPPPAPSPPPPPPTRPPPPPTTTQSYDEPAPPPSRPYVPPLTWRTPAPQPPPPSSYEPYESEENEYNYGPAQTTTRAAYRPSPSPPPPSTRKPTTTTQAPSSYEPYESEENAYNYPETTTTRPAYRPPPTTTRSPPPTTRARTTTTQPPPPPPETYEPYEPYESEEYEPTTKPAYRPPPSTPAYESEENEYNYGPVETTTEQPTTNNYDFAYMNTHEQTTPPTTTTRMTKTTTTTTRPTTTRAPYRAPSTTRAPYRAPSTTQRRTYPTTRRTNPPTTARRTTHRPPSTPPTPRTRGPEWVTPPMSPKIAYFPHSAEEGESPCDAAADEGDGCWDFFQYVPGVKMGSKTPQKYEGVESEERSEENPYQPEQTQKGYRAGKEKYSEEVPETYMVPPKEPDSSEFTQPPPLPVNEKEKPKEEIKATEYKRATDKPDVESTTYKFPTGNEVFVGELEEPVVIRDKVIEVNLPKNENPEKDIDSDEEIASTRKPMKPSKGSQLKWIPGDKEHEQEEKKIVNESGEKNGKVMEMSTEKTPNTSEKQKEMVEVSTEKKEEKKEEQKEEEEEKREIPKPKELKEEETPTKVLTKVLTPKSSEREESEENEKPQSTEKTLKSREWKNEEITAKPIIVTSTTTSTTITTESITITTENVPEIIKTQLTKEATTMRTNEVNGSDLCSPNDLKCLLESIPSESTTVKLQFPESSTIQSTILSDERVQNLVERGVPNHVSDRLNRVDVWKSMKIKEEFGKDPIEVNEISIALMNTQKSVSPTTDPRALTDLLPNFTWFSTQIVENHLVNEHSLDPDYEEFPKPQVPSISFPLEELPLTLEEKEMNDDQPNETTEGPKERSIEALFKPDIFVKKDVQGSKINFYNEVDELPPISHHRGISVQYLEADRPDDANFPEPSQILQPASPKPLLTKVFLPGPGPVKGSRKCCSCCGRAGTPPRAPESHRFDELKNKILVTPSNASPNEARLIQQEAQPTPPPQYPQPSQFPLFSPQQPQYQPVYPQSSGCPCQSPPQSPCCQPAQPCCLPQLSLPLPRPCCIPQAQLCCQPPPPPPIACCPPPPPCCSQPVIPPCQRACPSCPCRRRMALAIRRLKRQSLFGSCQQCSLSGEPYRASEIQGGCTNCAARLTGFRSKRSPADDVLKFLGFQVSAPSCAACSGSAMRMARRRKRQTGCESGCTRRKRETETLQREKRSNPIGCSPCNNLGQLFARSKRETENRVKRSSSPFGCPCNARVSTNYGQSLFGRYKRQVETVAECDATCCDFSSCPNEASFERSRHRYFRSIL</sequence>
<dbReference type="WBParaSite" id="MBELARI_LOCUS14099">
    <property type="protein sequence ID" value="MBELARI_LOCUS14099"/>
    <property type="gene ID" value="MBELARI_LOCUS14099"/>
</dbReference>
<feature type="signal peptide" evidence="2">
    <location>
        <begin position="1"/>
        <end position="18"/>
    </location>
</feature>
<organism evidence="3 4">
    <name type="scientific">Mesorhabditis belari</name>
    <dbReference type="NCBI Taxonomy" id="2138241"/>
    <lineage>
        <taxon>Eukaryota</taxon>
        <taxon>Metazoa</taxon>
        <taxon>Ecdysozoa</taxon>
        <taxon>Nematoda</taxon>
        <taxon>Chromadorea</taxon>
        <taxon>Rhabditida</taxon>
        <taxon>Rhabditina</taxon>
        <taxon>Rhabditomorpha</taxon>
        <taxon>Rhabditoidea</taxon>
        <taxon>Rhabditidae</taxon>
        <taxon>Mesorhabditinae</taxon>
        <taxon>Mesorhabditis</taxon>
    </lineage>
</organism>
<feature type="compositionally biased region" description="Pro residues" evidence="1">
    <location>
        <begin position="73"/>
        <end position="130"/>
    </location>
</feature>
<feature type="region of interest" description="Disordered" evidence="1">
    <location>
        <begin position="452"/>
        <end position="547"/>
    </location>
</feature>
<feature type="compositionally biased region" description="Basic and acidic residues" evidence="1">
    <location>
        <begin position="647"/>
        <end position="667"/>
    </location>
</feature>
<feature type="compositionally biased region" description="Pro residues" evidence="1">
    <location>
        <begin position="234"/>
        <end position="247"/>
    </location>
</feature>
<feature type="compositionally biased region" description="Polar residues" evidence="1">
    <location>
        <begin position="306"/>
        <end position="317"/>
    </location>
</feature>
<feature type="compositionally biased region" description="Low complexity" evidence="1">
    <location>
        <begin position="200"/>
        <end position="233"/>
    </location>
</feature>
<evidence type="ECO:0000313" key="4">
    <source>
        <dbReference type="WBParaSite" id="MBELARI_LOCUS14099"/>
    </source>
</evidence>
<feature type="compositionally biased region" description="Basic and acidic residues" evidence="1">
    <location>
        <begin position="710"/>
        <end position="726"/>
    </location>
</feature>
<name>A0AAF3EJC7_9BILA</name>
<evidence type="ECO:0000256" key="1">
    <source>
        <dbReference type="SAM" id="MobiDB-lite"/>
    </source>
</evidence>
<evidence type="ECO:0000313" key="3">
    <source>
        <dbReference type="Proteomes" id="UP000887575"/>
    </source>
</evidence>
<evidence type="ECO:0000256" key="2">
    <source>
        <dbReference type="SAM" id="SignalP"/>
    </source>
</evidence>
<dbReference type="Proteomes" id="UP000887575">
    <property type="component" value="Unassembled WGS sequence"/>
</dbReference>
<feature type="region of interest" description="Disordered" evidence="1">
    <location>
        <begin position="59"/>
        <end position="416"/>
    </location>
</feature>
<keyword evidence="3" id="KW-1185">Reference proteome</keyword>
<reference evidence="4" key="1">
    <citation type="submission" date="2024-02" db="UniProtKB">
        <authorList>
            <consortium name="WormBaseParasite"/>
        </authorList>
    </citation>
    <scope>IDENTIFICATION</scope>
</reference>
<accession>A0AAF3EJC7</accession>
<feature type="compositionally biased region" description="Basic and acidic residues" evidence="1">
    <location>
        <begin position="674"/>
        <end position="689"/>
    </location>
</feature>
<feature type="compositionally biased region" description="Basic and acidic residues" evidence="1">
    <location>
        <begin position="520"/>
        <end position="543"/>
    </location>
</feature>
<proteinExistence type="predicted"/>
<keyword evidence="2" id="KW-0732">Signal</keyword>
<feature type="compositionally biased region" description="Pro residues" evidence="1">
    <location>
        <begin position="138"/>
        <end position="148"/>
    </location>
</feature>
<feature type="compositionally biased region" description="Low complexity" evidence="1">
    <location>
        <begin position="328"/>
        <end position="388"/>
    </location>
</feature>
<feature type="region of interest" description="Disordered" evidence="1">
    <location>
        <begin position="577"/>
        <end position="726"/>
    </location>
</feature>
<feature type="chain" id="PRO_5041948260" evidence="2">
    <location>
        <begin position="19"/>
        <end position="1398"/>
    </location>
</feature>